<proteinExistence type="predicted"/>
<dbReference type="Pfam" id="PF00549">
    <property type="entry name" value="Ligase_CoA"/>
    <property type="match status" value="1"/>
</dbReference>
<feature type="domain" description="ATP-citrate synthase/succinyl-CoA ligase C-terminal" evidence="2">
    <location>
        <begin position="340"/>
        <end position="492"/>
    </location>
</feature>
<keyword evidence="1" id="KW-0816">Tricarboxylic acid cycle</keyword>
<evidence type="ECO:0000256" key="1">
    <source>
        <dbReference type="ARBA" id="ARBA00022532"/>
    </source>
</evidence>
<dbReference type="Proteomes" id="UP000295701">
    <property type="component" value="Unassembled WGS sequence"/>
</dbReference>
<dbReference type="GO" id="GO:0004776">
    <property type="term" value="F:succinate-CoA ligase (GDP-forming) activity"/>
    <property type="evidence" value="ECO:0007669"/>
    <property type="project" value="TreeGrafter"/>
</dbReference>
<gene>
    <name evidence="4" type="primary">fdrA</name>
    <name evidence="4" type="ORF">E2L08_06180</name>
</gene>
<protein>
    <submittedName>
        <fullName evidence="4">Acyl-CoA synthetase FdrA</fullName>
    </submittedName>
</protein>
<evidence type="ECO:0000259" key="3">
    <source>
        <dbReference type="Pfam" id="PF02629"/>
    </source>
</evidence>
<evidence type="ECO:0000313" key="5">
    <source>
        <dbReference type="Proteomes" id="UP000295701"/>
    </source>
</evidence>
<dbReference type="NCBIfam" id="NF004760">
    <property type="entry name" value="PRK06091.1"/>
    <property type="match status" value="1"/>
</dbReference>
<feature type="domain" description="CoA-binding" evidence="3">
    <location>
        <begin position="193"/>
        <end position="284"/>
    </location>
</feature>
<evidence type="ECO:0000259" key="2">
    <source>
        <dbReference type="Pfam" id="PF00549"/>
    </source>
</evidence>
<dbReference type="EMBL" id="SNAA01000005">
    <property type="protein sequence ID" value="TDL81257.1"/>
    <property type="molecule type" value="Genomic_DNA"/>
</dbReference>
<sequence length="504" mass="51622">MSDVLVNEIRRGFYLDSVALMRLSREVAGAEGVIEAALMMGSPSNLAIMRDAGLIEAGCDARPNDLVLGLRARDAAAAEAARALALEGLDRPRASAAAEDWRPRSIAAATEALPAANLALVSVPGDFAATEARRALGRGLNVLMFSDNVALEDERSLKLEARERGLLMMGPDCGTAILNGTPLAFANRVARGAVGIVGASGTGIQEVSCLVSEAGRGISHAIGVGGRDLKHEIGGITTMMALELLDADPATDRIVLISKPPHPEVAAAVLDRIAQSAKPHVVCFIGADPMDLPPGATQAFTLHEAAEMALDGARIGAGFSPDAAPRDMQGERRAGRIEGLFCGGTLAAEAQIVLRRAGRNPVSNAPVPGVAHVGDGAAGDRVLDLGADEYTRGRPHPMIDPSVRDEMLARALGDDAVGAILLDLVIGFGAHDDPAGQTAEVLAAHAGPRPPVVASVTGTAADPQDKARQAATLRAAGIVVAPSNAQASALAVTLAQTARAEAAS</sequence>
<comment type="caution">
    <text evidence="4">The sequence shown here is derived from an EMBL/GenBank/DDBJ whole genome shotgun (WGS) entry which is preliminary data.</text>
</comment>
<dbReference type="Gene3D" id="3.40.50.720">
    <property type="entry name" value="NAD(P)-binding Rossmann-like Domain"/>
    <property type="match status" value="1"/>
</dbReference>
<dbReference type="Pfam" id="PF02629">
    <property type="entry name" value="CoA_binding"/>
    <property type="match status" value="1"/>
</dbReference>
<dbReference type="Gene3D" id="3.40.50.261">
    <property type="entry name" value="Succinyl-CoA synthetase domains"/>
    <property type="match status" value="2"/>
</dbReference>
<dbReference type="RefSeq" id="WP_133396200.1">
    <property type="nucleotide sequence ID" value="NZ_SNAA01000005.1"/>
</dbReference>
<dbReference type="OrthoDB" id="5580580at2"/>
<dbReference type="InterPro" id="IPR003781">
    <property type="entry name" value="CoA-bd"/>
</dbReference>
<dbReference type="PANTHER" id="PTHR11117">
    <property type="entry name" value="SUCCINYL-COA LIGASE SUBUNIT ALPHA"/>
    <property type="match status" value="1"/>
</dbReference>
<keyword evidence="5" id="KW-1185">Reference proteome</keyword>
<dbReference type="GO" id="GO:0005829">
    <property type="term" value="C:cytosol"/>
    <property type="evidence" value="ECO:0007669"/>
    <property type="project" value="TreeGrafter"/>
</dbReference>
<evidence type="ECO:0000313" key="4">
    <source>
        <dbReference type="EMBL" id="TDL81257.1"/>
    </source>
</evidence>
<dbReference type="PANTHER" id="PTHR11117:SF24">
    <property type="entry name" value="PROTEIN FDRA"/>
    <property type="match status" value="1"/>
</dbReference>
<organism evidence="4 5">
    <name type="scientific">Palleronia sediminis</name>
    <dbReference type="NCBI Taxonomy" id="2547833"/>
    <lineage>
        <taxon>Bacteria</taxon>
        <taxon>Pseudomonadati</taxon>
        <taxon>Pseudomonadota</taxon>
        <taxon>Alphaproteobacteria</taxon>
        <taxon>Rhodobacterales</taxon>
        <taxon>Roseobacteraceae</taxon>
        <taxon>Palleronia</taxon>
    </lineage>
</organism>
<dbReference type="SUPFAM" id="SSF52210">
    <property type="entry name" value="Succinyl-CoA synthetase domains"/>
    <property type="match status" value="2"/>
</dbReference>
<dbReference type="GO" id="GO:0006099">
    <property type="term" value="P:tricarboxylic acid cycle"/>
    <property type="evidence" value="ECO:0007669"/>
    <property type="project" value="UniProtKB-KW"/>
</dbReference>
<dbReference type="InterPro" id="IPR016102">
    <property type="entry name" value="Succinyl-CoA_synth-like"/>
</dbReference>
<dbReference type="AlphaFoldDB" id="A0A4R6ADH9"/>
<accession>A0A4R6ADH9</accession>
<dbReference type="GO" id="GO:0004775">
    <property type="term" value="F:succinate-CoA ligase (ADP-forming) activity"/>
    <property type="evidence" value="ECO:0007669"/>
    <property type="project" value="TreeGrafter"/>
</dbReference>
<name>A0A4R6ADH9_9RHOB</name>
<reference evidence="4 5" key="1">
    <citation type="submission" date="2019-03" db="EMBL/GenBank/DDBJ databases">
        <title>Primorskyibacter sp. SS33 isolated from sediments.</title>
        <authorList>
            <person name="Xunke S."/>
        </authorList>
    </citation>
    <scope>NUCLEOTIDE SEQUENCE [LARGE SCALE GENOMIC DNA]</scope>
    <source>
        <strain evidence="4 5">SS33</strain>
    </source>
</reference>
<dbReference type="InterPro" id="IPR005811">
    <property type="entry name" value="SUCC_ACL_C"/>
</dbReference>
<dbReference type="GO" id="GO:0009361">
    <property type="term" value="C:succinate-CoA ligase complex (ADP-forming)"/>
    <property type="evidence" value="ECO:0007669"/>
    <property type="project" value="TreeGrafter"/>
</dbReference>